<evidence type="ECO:0000256" key="2">
    <source>
        <dbReference type="ARBA" id="ARBA00008900"/>
    </source>
</evidence>
<comment type="caution">
    <text evidence="6">The sequence shown here is derived from an EMBL/GenBank/DDBJ whole genome shotgun (WGS) entry which is preliminary data.</text>
</comment>
<protein>
    <recommendedName>
        <fullName evidence="3 5">6-carboxy-5,6,7,8-tetrahydropterin synthase</fullName>
        <ecNumber evidence="5">4.-.-.-</ecNumber>
    </recommendedName>
</protein>
<comment type="cofactor">
    <cofactor evidence="5">
        <name>Zn(2+)</name>
        <dbReference type="ChEBI" id="CHEBI:29105"/>
    </cofactor>
    <text evidence="5">Binds 1 zinc ion per subunit.</text>
</comment>
<evidence type="ECO:0000313" key="6">
    <source>
        <dbReference type="EMBL" id="MBC9782986.1"/>
    </source>
</evidence>
<evidence type="ECO:0000256" key="1">
    <source>
        <dbReference type="ARBA" id="ARBA00005061"/>
    </source>
</evidence>
<dbReference type="EMBL" id="JACVHF010000001">
    <property type="protein sequence ID" value="MBC9782986.1"/>
    <property type="molecule type" value="Genomic_DNA"/>
</dbReference>
<comment type="pathway">
    <text evidence="1 5">Purine metabolism; 7-cyano-7-deazaguanine biosynthesis.</text>
</comment>
<dbReference type="PIRSF" id="PIRSF006113">
    <property type="entry name" value="PTP_synth"/>
    <property type="match status" value="1"/>
</dbReference>
<accession>A0ABR7SWZ8</accession>
<keyword evidence="5" id="KW-0671">Queuosine biosynthesis</keyword>
<comment type="catalytic activity">
    <reaction evidence="4 5">
        <text>7,8-dihydroneopterin 3'-triphosphate + H2O = 6-carboxy-5,6,7,8-tetrahydropterin + triphosphate + acetaldehyde + 2 H(+)</text>
        <dbReference type="Rhea" id="RHEA:27966"/>
        <dbReference type="ChEBI" id="CHEBI:15343"/>
        <dbReference type="ChEBI" id="CHEBI:15377"/>
        <dbReference type="ChEBI" id="CHEBI:15378"/>
        <dbReference type="ChEBI" id="CHEBI:18036"/>
        <dbReference type="ChEBI" id="CHEBI:58462"/>
        <dbReference type="ChEBI" id="CHEBI:61032"/>
        <dbReference type="EC" id="4.1.2.50"/>
    </reaction>
</comment>
<keyword evidence="5" id="KW-0456">Lyase</keyword>
<keyword evidence="5" id="KW-0479">Metal-binding</keyword>
<gene>
    <name evidence="6" type="primary">queD</name>
    <name evidence="6" type="ORF">H1S01_00505</name>
</gene>
<keyword evidence="5" id="KW-0862">Zinc</keyword>
<evidence type="ECO:0000256" key="4">
    <source>
        <dbReference type="ARBA" id="ARBA00048807"/>
    </source>
</evidence>
<dbReference type="Proteomes" id="UP000617402">
    <property type="component" value="Unassembled WGS sequence"/>
</dbReference>
<evidence type="ECO:0000313" key="7">
    <source>
        <dbReference type="Proteomes" id="UP000617402"/>
    </source>
</evidence>
<dbReference type="PANTHER" id="PTHR12589">
    <property type="entry name" value="PYRUVOYL TETRAHYDROBIOPTERIN SYNTHASE"/>
    <property type="match status" value="1"/>
</dbReference>
<name>A0ABR7SWZ8_HELCL</name>
<organism evidence="6 7">
    <name type="scientific">Heliobacterium chlorum</name>
    <dbReference type="NCBI Taxonomy" id="2698"/>
    <lineage>
        <taxon>Bacteria</taxon>
        <taxon>Bacillati</taxon>
        <taxon>Bacillota</taxon>
        <taxon>Clostridia</taxon>
        <taxon>Eubacteriales</taxon>
        <taxon>Heliobacteriaceae</taxon>
        <taxon>Heliobacterium</taxon>
    </lineage>
</organism>
<dbReference type="RefSeq" id="WP_188038180.1">
    <property type="nucleotide sequence ID" value="NZ_JACVHF010000001.1"/>
</dbReference>
<dbReference type="InterPro" id="IPR038418">
    <property type="entry name" value="6-PTP_synth/QueD_sf"/>
</dbReference>
<evidence type="ECO:0000256" key="5">
    <source>
        <dbReference type="PIRNR" id="PIRNR006113"/>
    </source>
</evidence>
<dbReference type="InterPro" id="IPR007115">
    <property type="entry name" value="6-PTP_synth/QueD"/>
</dbReference>
<sequence>MYELIVQTHFDAAHFLKEYPGKCAQVHGHTWQVEVTIVGRELDKLGMLIDFVDVKRALTAICEQLDHRMINEHPCFQQTNPTAENLSRFFCEELASWLQGNHSHLRVGAVRIWESPRASVRYIPEEECTA</sequence>
<evidence type="ECO:0000256" key="3">
    <source>
        <dbReference type="ARBA" id="ARBA00018141"/>
    </source>
</evidence>
<dbReference type="Pfam" id="PF01242">
    <property type="entry name" value="PTPS"/>
    <property type="match status" value="1"/>
</dbReference>
<proteinExistence type="inferred from homology"/>
<dbReference type="EC" id="4.-.-.-" evidence="5"/>
<dbReference type="PANTHER" id="PTHR12589:SF8">
    <property type="entry name" value="6-CARBOXY-5,6,7,8-TETRAHYDROPTERIN SYNTHASE"/>
    <property type="match status" value="1"/>
</dbReference>
<keyword evidence="7" id="KW-1185">Reference proteome</keyword>
<dbReference type="NCBIfam" id="TIGR03367">
    <property type="entry name" value="queuosine_QueD"/>
    <property type="match status" value="1"/>
</dbReference>
<dbReference type="Gene3D" id="3.30.479.10">
    <property type="entry name" value="6-pyruvoyl tetrahydropterin synthase/QueD"/>
    <property type="match status" value="1"/>
</dbReference>
<reference evidence="6 7" key="1">
    <citation type="submission" date="2020-07" db="EMBL/GenBank/DDBJ databases">
        <title>Draft whole-genome sequence of Heliobacterium chlorum DSM 3682, type strain.</title>
        <authorList>
            <person name="Kyndt J.A."/>
            <person name="Meyer T.E."/>
            <person name="Imhoff J.F."/>
        </authorList>
    </citation>
    <scope>NUCLEOTIDE SEQUENCE [LARGE SCALE GENOMIC DNA]</scope>
    <source>
        <strain evidence="6 7">DSM 3682</strain>
    </source>
</reference>
<dbReference type="SUPFAM" id="SSF55620">
    <property type="entry name" value="Tetrahydrobiopterin biosynthesis enzymes-like"/>
    <property type="match status" value="1"/>
</dbReference>
<comment type="similarity">
    <text evidence="2 5">Belongs to the PTPS family. QueD subfamily.</text>
</comment>